<dbReference type="EMBL" id="BKCJ011062275">
    <property type="protein sequence ID" value="GFC77713.1"/>
    <property type="molecule type" value="Genomic_DNA"/>
</dbReference>
<evidence type="ECO:0000313" key="2">
    <source>
        <dbReference type="EMBL" id="GFC77713.1"/>
    </source>
</evidence>
<feature type="region of interest" description="Disordered" evidence="1">
    <location>
        <begin position="1"/>
        <end position="59"/>
    </location>
</feature>
<proteinExistence type="predicted"/>
<reference evidence="2" key="1">
    <citation type="journal article" date="2019" name="Sci. Rep.">
        <title>Draft genome of Tanacetum cinerariifolium, the natural source of mosquito coil.</title>
        <authorList>
            <person name="Yamashiro T."/>
            <person name="Shiraishi A."/>
            <person name="Satake H."/>
            <person name="Nakayama K."/>
        </authorList>
    </citation>
    <scope>NUCLEOTIDE SEQUENCE</scope>
</reference>
<organism evidence="2">
    <name type="scientific">Tanacetum cinerariifolium</name>
    <name type="common">Dalmatian daisy</name>
    <name type="synonym">Chrysanthemum cinerariifolium</name>
    <dbReference type="NCBI Taxonomy" id="118510"/>
    <lineage>
        <taxon>Eukaryota</taxon>
        <taxon>Viridiplantae</taxon>
        <taxon>Streptophyta</taxon>
        <taxon>Embryophyta</taxon>
        <taxon>Tracheophyta</taxon>
        <taxon>Spermatophyta</taxon>
        <taxon>Magnoliopsida</taxon>
        <taxon>eudicotyledons</taxon>
        <taxon>Gunneridae</taxon>
        <taxon>Pentapetalae</taxon>
        <taxon>asterids</taxon>
        <taxon>campanulids</taxon>
        <taxon>Asterales</taxon>
        <taxon>Asteraceae</taxon>
        <taxon>Asteroideae</taxon>
        <taxon>Anthemideae</taxon>
        <taxon>Anthemidinae</taxon>
        <taxon>Tanacetum</taxon>
    </lineage>
</organism>
<feature type="non-terminal residue" evidence="2">
    <location>
        <position position="1"/>
    </location>
</feature>
<feature type="compositionally biased region" description="Polar residues" evidence="1">
    <location>
        <begin position="34"/>
        <end position="59"/>
    </location>
</feature>
<dbReference type="AlphaFoldDB" id="A0A699QUX5"/>
<feature type="non-terminal residue" evidence="2">
    <location>
        <position position="191"/>
    </location>
</feature>
<sequence>NATNDEPQSSCDARNKDDNGVNKDGGINAHEKSANSINDVNTVGPSINTTSTDVNTGSQNINTIYPTVFTALPEATHADYLGDKPEGDMSNINTTYQVPFTPNKRIYKDHSLDLVIGDVQSGVLTRKMTKTTHEQGFISIVYEEKTHEDLNTCLFVYFLSQIEPTRVAKALTDPAWLEAMQEELLQFKLQK</sequence>
<feature type="compositionally biased region" description="Polar residues" evidence="1">
    <location>
        <begin position="1"/>
        <end position="12"/>
    </location>
</feature>
<accession>A0A699QUX5</accession>
<comment type="caution">
    <text evidence="2">The sequence shown here is derived from an EMBL/GenBank/DDBJ whole genome shotgun (WGS) entry which is preliminary data.</text>
</comment>
<protein>
    <submittedName>
        <fullName evidence="2">Uncharacterized protein</fullName>
    </submittedName>
</protein>
<gene>
    <name evidence="2" type="ORF">Tci_849683</name>
</gene>
<name>A0A699QUX5_TANCI</name>
<evidence type="ECO:0000256" key="1">
    <source>
        <dbReference type="SAM" id="MobiDB-lite"/>
    </source>
</evidence>